<gene>
    <name evidence="1" type="ORF">OUZ56_003577</name>
</gene>
<reference evidence="1 2" key="1">
    <citation type="journal article" date="2023" name="Nucleic Acids Res.">
        <title>The hologenome of Daphnia magna reveals possible DNA methylation and microbiome-mediated evolution of the host genome.</title>
        <authorList>
            <person name="Chaturvedi A."/>
            <person name="Li X."/>
            <person name="Dhandapani V."/>
            <person name="Marshall H."/>
            <person name="Kissane S."/>
            <person name="Cuenca-Cambronero M."/>
            <person name="Asole G."/>
            <person name="Calvet F."/>
            <person name="Ruiz-Romero M."/>
            <person name="Marangio P."/>
            <person name="Guigo R."/>
            <person name="Rago D."/>
            <person name="Mirbahai L."/>
            <person name="Eastwood N."/>
            <person name="Colbourne J.K."/>
            <person name="Zhou J."/>
            <person name="Mallon E."/>
            <person name="Orsini L."/>
        </authorList>
    </citation>
    <scope>NUCLEOTIDE SEQUENCE [LARGE SCALE GENOMIC DNA]</scope>
    <source>
        <strain evidence="1">LRV0_1</strain>
    </source>
</reference>
<keyword evidence="2" id="KW-1185">Reference proteome</keyword>
<name>A0ABR0A981_9CRUS</name>
<sequence>MSASTTQGSSEKPYRTFVLSLSETGTNVTHIQIHRIKTQMEQHHRNLIPALLSATNEVKICLQI</sequence>
<evidence type="ECO:0000313" key="1">
    <source>
        <dbReference type="EMBL" id="KAK4021667.1"/>
    </source>
</evidence>
<proteinExistence type="predicted"/>
<dbReference type="EMBL" id="JAOYFB010000036">
    <property type="protein sequence ID" value="KAK4021667.1"/>
    <property type="molecule type" value="Genomic_DNA"/>
</dbReference>
<protein>
    <submittedName>
        <fullName evidence="1">Uncharacterized protein</fullName>
    </submittedName>
</protein>
<organism evidence="1 2">
    <name type="scientific">Daphnia magna</name>
    <dbReference type="NCBI Taxonomy" id="35525"/>
    <lineage>
        <taxon>Eukaryota</taxon>
        <taxon>Metazoa</taxon>
        <taxon>Ecdysozoa</taxon>
        <taxon>Arthropoda</taxon>
        <taxon>Crustacea</taxon>
        <taxon>Branchiopoda</taxon>
        <taxon>Diplostraca</taxon>
        <taxon>Cladocera</taxon>
        <taxon>Anomopoda</taxon>
        <taxon>Daphniidae</taxon>
        <taxon>Daphnia</taxon>
    </lineage>
</organism>
<evidence type="ECO:0000313" key="2">
    <source>
        <dbReference type="Proteomes" id="UP001234178"/>
    </source>
</evidence>
<comment type="caution">
    <text evidence="1">The sequence shown here is derived from an EMBL/GenBank/DDBJ whole genome shotgun (WGS) entry which is preliminary data.</text>
</comment>
<dbReference type="Proteomes" id="UP001234178">
    <property type="component" value="Unassembled WGS sequence"/>
</dbReference>
<accession>A0ABR0A981</accession>